<dbReference type="Pfam" id="PF22725">
    <property type="entry name" value="GFO_IDH_MocA_C3"/>
    <property type="match status" value="1"/>
</dbReference>
<reference evidence="6" key="1">
    <citation type="journal article" date="2019" name="Int. J. Syst. Evol. Microbiol.">
        <title>The Global Catalogue of Microorganisms (GCM) 10K type strain sequencing project: providing services to taxonomists for standard genome sequencing and annotation.</title>
        <authorList>
            <consortium name="The Broad Institute Genomics Platform"/>
            <consortium name="The Broad Institute Genome Sequencing Center for Infectious Disease"/>
            <person name="Wu L."/>
            <person name="Ma J."/>
        </authorList>
    </citation>
    <scope>NUCLEOTIDE SEQUENCE [LARGE SCALE GENOMIC DNA]</scope>
    <source>
        <strain evidence="6">XZYJ18</strain>
    </source>
</reference>
<dbReference type="PANTHER" id="PTHR43708">
    <property type="entry name" value="CONSERVED EXPRESSED OXIDOREDUCTASE (EUROFUNG)"/>
    <property type="match status" value="1"/>
</dbReference>
<evidence type="ECO:0000259" key="4">
    <source>
        <dbReference type="Pfam" id="PF22725"/>
    </source>
</evidence>
<comment type="caution">
    <text evidence="5">The sequence shown here is derived from an EMBL/GenBank/DDBJ whole genome shotgun (WGS) entry which is preliminary data.</text>
</comment>
<feature type="domain" description="Gfo/Idh/MocA-like oxidoreductase N-terminal" evidence="3">
    <location>
        <begin position="14"/>
        <end position="130"/>
    </location>
</feature>
<dbReference type="InterPro" id="IPR036291">
    <property type="entry name" value="NAD(P)-bd_dom_sf"/>
</dbReference>
<name>A0ABV9E5J7_9ACTN</name>
<dbReference type="PANTHER" id="PTHR43708:SF5">
    <property type="entry name" value="CONSERVED EXPRESSED OXIDOREDUCTASE (EUROFUNG)-RELATED"/>
    <property type="match status" value="1"/>
</dbReference>
<accession>A0ABV9E5J7</accession>
<dbReference type="InterPro" id="IPR000683">
    <property type="entry name" value="Gfo/Idh/MocA-like_OxRdtase_N"/>
</dbReference>
<dbReference type="EMBL" id="JBHSFQ010000041">
    <property type="protein sequence ID" value="MFC4565581.1"/>
    <property type="molecule type" value="Genomic_DNA"/>
</dbReference>
<dbReference type="SUPFAM" id="SSF55347">
    <property type="entry name" value="Glyceraldehyde-3-phosphate dehydrogenase-like, C-terminal domain"/>
    <property type="match status" value="1"/>
</dbReference>
<evidence type="ECO:0000313" key="5">
    <source>
        <dbReference type="EMBL" id="MFC4565581.1"/>
    </source>
</evidence>
<evidence type="ECO:0000259" key="3">
    <source>
        <dbReference type="Pfam" id="PF01408"/>
    </source>
</evidence>
<organism evidence="5 6">
    <name type="scientific">Nocardiopsis mangrovi</name>
    <dbReference type="NCBI Taxonomy" id="1179818"/>
    <lineage>
        <taxon>Bacteria</taxon>
        <taxon>Bacillati</taxon>
        <taxon>Actinomycetota</taxon>
        <taxon>Actinomycetes</taxon>
        <taxon>Streptosporangiales</taxon>
        <taxon>Nocardiopsidaceae</taxon>
        <taxon>Nocardiopsis</taxon>
    </lineage>
</organism>
<protein>
    <submittedName>
        <fullName evidence="5">Gfo/Idh/MocA family protein</fullName>
    </submittedName>
</protein>
<dbReference type="Gene3D" id="3.40.50.720">
    <property type="entry name" value="NAD(P)-binding Rossmann-like Domain"/>
    <property type="match status" value="1"/>
</dbReference>
<proteinExistence type="inferred from homology"/>
<dbReference type="RefSeq" id="WP_378579701.1">
    <property type="nucleotide sequence ID" value="NZ_JBHSFQ010000041.1"/>
</dbReference>
<dbReference type="InterPro" id="IPR051317">
    <property type="entry name" value="Gfo/Idh/MocA_oxidoreduct"/>
</dbReference>
<keyword evidence="2" id="KW-0560">Oxidoreductase</keyword>
<comment type="similarity">
    <text evidence="1">Belongs to the Gfo/Idh/MocA family.</text>
</comment>
<evidence type="ECO:0000313" key="6">
    <source>
        <dbReference type="Proteomes" id="UP001595923"/>
    </source>
</evidence>
<gene>
    <name evidence="5" type="ORF">ACFO4E_27300</name>
</gene>
<dbReference type="InterPro" id="IPR055170">
    <property type="entry name" value="GFO_IDH_MocA-like_dom"/>
</dbReference>
<evidence type="ECO:0000256" key="2">
    <source>
        <dbReference type="ARBA" id="ARBA00023002"/>
    </source>
</evidence>
<dbReference type="Pfam" id="PF01408">
    <property type="entry name" value="GFO_IDH_MocA"/>
    <property type="match status" value="1"/>
</dbReference>
<sequence>MSPRRSAAGTAAPIRVALVGLGWAATSIWLPRLRRHPGFAVTAAVDPDPEARTAFERAAAGTPLFPDTDDLPPRAADLAVVAVPNHAHCAVAVRLLGRGVPVFLEKPVCLDSAEADRLEEAERASGAALLAGSAARLRGDIRVLHDTLPSLGRIRHVELAWVRARGVPDAGGWFTHRRLAGGGALLDLGWHLLDTALSLVGPVEFDGIVGATSADFVNAHSRRAAWRGGATAAPPDGDVEDTARGFLTTRQGVSIALRASWASHQPRDTTTVTVDGSDGSATLGCTFGFSPNRPDHSSLTLVRDGHTIDVALPDEPVGTEYDRQIDLLPDLLADPGAPGRAVRDARRIIAGIEGLYVSARSRHPRASVHAIPEEGWA</sequence>
<evidence type="ECO:0000256" key="1">
    <source>
        <dbReference type="ARBA" id="ARBA00010928"/>
    </source>
</evidence>
<dbReference type="Proteomes" id="UP001595923">
    <property type="component" value="Unassembled WGS sequence"/>
</dbReference>
<feature type="domain" description="GFO/IDH/MocA-like oxidoreductase" evidence="4">
    <location>
        <begin position="151"/>
        <end position="281"/>
    </location>
</feature>
<dbReference type="Gene3D" id="3.30.360.10">
    <property type="entry name" value="Dihydrodipicolinate Reductase, domain 2"/>
    <property type="match status" value="1"/>
</dbReference>
<dbReference type="SUPFAM" id="SSF51735">
    <property type="entry name" value="NAD(P)-binding Rossmann-fold domains"/>
    <property type="match status" value="1"/>
</dbReference>
<keyword evidence="6" id="KW-1185">Reference proteome</keyword>